<dbReference type="GO" id="GO:0000166">
    <property type="term" value="F:nucleotide binding"/>
    <property type="evidence" value="ECO:0007669"/>
    <property type="project" value="InterPro"/>
</dbReference>
<dbReference type="PANTHER" id="PTHR42840:SF3">
    <property type="entry name" value="BINDING ROSSMANN FOLD OXIDOREDUCTASE, PUTATIVE (AFU_ORTHOLOGUE AFUA_2G10240)-RELATED"/>
    <property type="match status" value="1"/>
</dbReference>
<accession>D7CWF5</accession>
<dbReference type="Pfam" id="PF01408">
    <property type="entry name" value="GFO_IDH_MocA"/>
    <property type="match status" value="1"/>
</dbReference>
<feature type="domain" description="Gfo/Idh/MocA-like oxidoreductase N-terminal" evidence="3">
    <location>
        <begin position="4"/>
        <end position="121"/>
    </location>
</feature>
<sequence>MTLGFGVIGAGRIGALHARHLAGAVDGARLVAVMDANPEAAGRSAFSGAAAVTSVEALLRHPGVEAVVIASPTDLHAEQIRLAAAAGKAIFCEKPVALGLRETQEALRAVSAAGVPFQIGFNRRFDPGYAEVARAVHALELGRPEMFRSQSSDPAPPPRAYAAVSGGLYLDSAIHDLDTARFIMGEVTRVTALGRVLVADYLGDYGDVDTSIVTLEFASGALGVVQNSRRTVHGYDLRVEVHGERGKLVTEVERATPVWRYGESGVRGDYIHYFLERFRDAYRLELQAFVDAVREGRAPTPGAEDAVAALKLALAATLSLREGRPVEVAEICS</sequence>
<evidence type="ECO:0000256" key="2">
    <source>
        <dbReference type="ARBA" id="ARBA00023002"/>
    </source>
</evidence>
<dbReference type="InterPro" id="IPR030827">
    <property type="entry name" value="Myo_inos_IolG"/>
</dbReference>
<dbReference type="Proteomes" id="UP000000379">
    <property type="component" value="Chromosome"/>
</dbReference>
<feature type="domain" description="Gfo/Idh/MocA-like oxidoreductase C-terminal" evidence="4">
    <location>
        <begin position="140"/>
        <end position="328"/>
    </location>
</feature>
<dbReference type="RefSeq" id="WP_013177724.1">
    <property type="nucleotide sequence ID" value="NC_014221.1"/>
</dbReference>
<dbReference type="Pfam" id="PF02894">
    <property type="entry name" value="GFO_IDH_MocA_C"/>
    <property type="match status" value="1"/>
</dbReference>
<comment type="similarity">
    <text evidence="1">Belongs to the Gfo/Idh/MocA family.</text>
</comment>
<dbReference type="SUPFAM" id="SSF51735">
    <property type="entry name" value="NAD(P)-binding Rossmann-fold domains"/>
    <property type="match status" value="1"/>
</dbReference>
<keyword evidence="6" id="KW-1185">Reference proteome</keyword>
<proteinExistence type="inferred from homology"/>
<dbReference type="InterPro" id="IPR000683">
    <property type="entry name" value="Gfo/Idh/MocA-like_OxRdtase_N"/>
</dbReference>
<dbReference type="Gene3D" id="3.30.360.10">
    <property type="entry name" value="Dihydrodipicolinate Reductase, domain 2"/>
    <property type="match status" value="1"/>
</dbReference>
<organism evidence="5 6">
    <name type="scientific">Truepera radiovictrix (strain DSM 17093 / CIP 108686 / LMG 22925 / RQ-24)</name>
    <dbReference type="NCBI Taxonomy" id="649638"/>
    <lineage>
        <taxon>Bacteria</taxon>
        <taxon>Thermotogati</taxon>
        <taxon>Deinococcota</taxon>
        <taxon>Deinococci</taxon>
        <taxon>Trueperales</taxon>
        <taxon>Trueperaceae</taxon>
        <taxon>Truepera</taxon>
    </lineage>
</organism>
<dbReference type="SUPFAM" id="SSF55347">
    <property type="entry name" value="Glyceraldehyde-3-phosphate dehydrogenase-like, C-terminal domain"/>
    <property type="match status" value="1"/>
</dbReference>
<name>D7CWF5_TRURR</name>
<dbReference type="NCBIfam" id="TIGR04380">
    <property type="entry name" value="myo_inos_iolG"/>
    <property type="match status" value="1"/>
</dbReference>
<reference evidence="5 6" key="2">
    <citation type="journal article" date="2011" name="Stand. Genomic Sci.">
        <title>Complete genome sequence of Truepera radiovictrix type strain (RQ-24).</title>
        <authorList>
            <person name="Ivanova N."/>
            <person name="Rohde C."/>
            <person name="Munk C."/>
            <person name="Nolan M."/>
            <person name="Lucas S."/>
            <person name="Del Rio T.G."/>
            <person name="Tice H."/>
            <person name="Deshpande S."/>
            <person name="Cheng J.F."/>
            <person name="Tapia R."/>
            <person name="Han C."/>
            <person name="Goodwin L."/>
            <person name="Pitluck S."/>
            <person name="Liolios K."/>
            <person name="Mavromatis K."/>
            <person name="Mikhailova N."/>
            <person name="Pati A."/>
            <person name="Chen A."/>
            <person name="Palaniappan K."/>
            <person name="Land M."/>
            <person name="Hauser L."/>
            <person name="Chang Y.J."/>
            <person name="Jeffries C.D."/>
            <person name="Brambilla E."/>
            <person name="Rohde M."/>
            <person name="Goker M."/>
            <person name="Tindall B.J."/>
            <person name="Woyke T."/>
            <person name="Bristow J."/>
            <person name="Eisen J.A."/>
            <person name="Markowitz V."/>
            <person name="Hugenholtz P."/>
            <person name="Kyrpides N.C."/>
            <person name="Klenk H.P."/>
            <person name="Lapidus A."/>
        </authorList>
    </citation>
    <scope>NUCLEOTIDE SEQUENCE [LARGE SCALE GENOMIC DNA]</scope>
    <source>
        <strain evidence="6">DSM 17093 / CIP 108686 / LMG 22925 / RQ-24</strain>
    </source>
</reference>
<dbReference type="EMBL" id="CP002049">
    <property type="protein sequence ID" value="ADI14354.1"/>
    <property type="molecule type" value="Genomic_DNA"/>
</dbReference>
<dbReference type="STRING" id="649638.Trad_1231"/>
<evidence type="ECO:0000259" key="3">
    <source>
        <dbReference type="Pfam" id="PF01408"/>
    </source>
</evidence>
<evidence type="ECO:0000259" key="4">
    <source>
        <dbReference type="Pfam" id="PF02894"/>
    </source>
</evidence>
<gene>
    <name evidence="5" type="ordered locus">Trad_1231</name>
</gene>
<dbReference type="GO" id="GO:0016491">
    <property type="term" value="F:oxidoreductase activity"/>
    <property type="evidence" value="ECO:0007669"/>
    <property type="project" value="UniProtKB-KW"/>
</dbReference>
<dbReference type="eggNOG" id="COG0673">
    <property type="taxonomic scope" value="Bacteria"/>
</dbReference>
<dbReference type="OrthoDB" id="9783105at2"/>
<dbReference type="HOGENOM" id="CLU_023194_0_3_0"/>
<dbReference type="InterPro" id="IPR004104">
    <property type="entry name" value="Gfo/Idh/MocA-like_OxRdtase_C"/>
</dbReference>
<evidence type="ECO:0000256" key="1">
    <source>
        <dbReference type="ARBA" id="ARBA00010928"/>
    </source>
</evidence>
<dbReference type="PANTHER" id="PTHR42840">
    <property type="entry name" value="NAD(P)-BINDING ROSSMANN-FOLD SUPERFAMILY PROTEIN-RELATED"/>
    <property type="match status" value="1"/>
</dbReference>
<dbReference type="InterPro" id="IPR036291">
    <property type="entry name" value="NAD(P)-bd_dom_sf"/>
</dbReference>
<dbReference type="KEGG" id="tra:Trad_1231"/>
<protein>
    <submittedName>
        <fullName evidence="5">Oxidoreductase domain protein</fullName>
    </submittedName>
</protein>
<dbReference type="AlphaFoldDB" id="D7CWF5"/>
<dbReference type="Gene3D" id="3.40.50.720">
    <property type="entry name" value="NAD(P)-binding Rossmann-like Domain"/>
    <property type="match status" value="1"/>
</dbReference>
<evidence type="ECO:0000313" key="5">
    <source>
        <dbReference type="EMBL" id="ADI14354.1"/>
    </source>
</evidence>
<reference evidence="6" key="1">
    <citation type="submission" date="2010-05" db="EMBL/GenBank/DDBJ databases">
        <title>The complete genome of Truepera radiovictris DSM 17093.</title>
        <authorList>
            <consortium name="US DOE Joint Genome Institute (JGI-PGF)"/>
            <person name="Lucas S."/>
            <person name="Copeland A."/>
            <person name="Lapidus A."/>
            <person name="Glavina del Rio T."/>
            <person name="Dalin E."/>
            <person name="Tice H."/>
            <person name="Bruce D."/>
            <person name="Goodwin L."/>
            <person name="Pitluck S."/>
            <person name="Kyrpides N."/>
            <person name="Mavromatis K."/>
            <person name="Ovchinnikova G."/>
            <person name="Munk A.C."/>
            <person name="Detter J.C."/>
            <person name="Han C."/>
            <person name="Tapia R."/>
            <person name="Land M."/>
            <person name="Hauser L."/>
            <person name="Markowitz V."/>
            <person name="Cheng J.-F."/>
            <person name="Hugenholtz P."/>
            <person name="Woyke T."/>
            <person name="Wu D."/>
            <person name="Tindall B."/>
            <person name="Pomrenke H.G."/>
            <person name="Brambilla E."/>
            <person name="Klenk H.-P."/>
            <person name="Eisen J.A."/>
        </authorList>
    </citation>
    <scope>NUCLEOTIDE SEQUENCE [LARGE SCALE GENOMIC DNA]</scope>
    <source>
        <strain evidence="6">DSM 17093 / CIP 108686 / LMG 22925 / RQ-24</strain>
    </source>
</reference>
<evidence type="ECO:0000313" key="6">
    <source>
        <dbReference type="Proteomes" id="UP000000379"/>
    </source>
</evidence>
<keyword evidence="2" id="KW-0560">Oxidoreductase</keyword>